<keyword evidence="1" id="KW-0238">DNA-binding</keyword>
<evidence type="ECO:0008006" key="4">
    <source>
        <dbReference type="Google" id="ProtNLM"/>
    </source>
</evidence>
<dbReference type="GO" id="GO:0006260">
    <property type="term" value="P:DNA replication"/>
    <property type="evidence" value="ECO:0007669"/>
    <property type="project" value="InterPro"/>
</dbReference>
<dbReference type="Gene3D" id="2.40.50.140">
    <property type="entry name" value="Nucleic acid-binding proteins"/>
    <property type="match status" value="1"/>
</dbReference>
<name>A0A0F9AA01_9ZZZZ</name>
<dbReference type="PIRSF" id="PIRSF002070">
    <property type="entry name" value="SSB"/>
    <property type="match status" value="1"/>
</dbReference>
<dbReference type="Pfam" id="PF00436">
    <property type="entry name" value="SSB"/>
    <property type="match status" value="1"/>
</dbReference>
<dbReference type="SUPFAM" id="SSF50249">
    <property type="entry name" value="Nucleic acid-binding proteins"/>
    <property type="match status" value="1"/>
</dbReference>
<dbReference type="GO" id="GO:0009295">
    <property type="term" value="C:nucleoid"/>
    <property type="evidence" value="ECO:0007669"/>
    <property type="project" value="TreeGrafter"/>
</dbReference>
<dbReference type="AlphaFoldDB" id="A0A0F9AA01"/>
<dbReference type="CDD" id="cd04496">
    <property type="entry name" value="SSB_OBF"/>
    <property type="match status" value="1"/>
</dbReference>
<evidence type="ECO:0000256" key="1">
    <source>
        <dbReference type="ARBA" id="ARBA00023125"/>
    </source>
</evidence>
<organism evidence="3">
    <name type="scientific">marine sediment metagenome</name>
    <dbReference type="NCBI Taxonomy" id="412755"/>
    <lineage>
        <taxon>unclassified sequences</taxon>
        <taxon>metagenomes</taxon>
        <taxon>ecological metagenomes</taxon>
    </lineage>
</organism>
<sequence>MPLYLNNVSIGGYFGRDPELTSTKNGTPKLKFSVAVNTPGKDKAAWVDCLAWAELATQIARMCSRGTPIIVVGTLSTSTWTDQNGMNHKTTEIVVDRFNLVGDRPTRVEPGEASVRRPTPPITAE</sequence>
<feature type="region of interest" description="Disordered" evidence="2">
    <location>
        <begin position="104"/>
        <end position="125"/>
    </location>
</feature>
<dbReference type="PANTHER" id="PTHR10302">
    <property type="entry name" value="SINGLE-STRANDED DNA-BINDING PROTEIN"/>
    <property type="match status" value="1"/>
</dbReference>
<dbReference type="PANTHER" id="PTHR10302:SF0">
    <property type="entry name" value="SINGLE-STRANDED DNA-BINDING PROTEIN, MITOCHONDRIAL"/>
    <property type="match status" value="1"/>
</dbReference>
<dbReference type="EMBL" id="LAZR01043730">
    <property type="protein sequence ID" value="KKL06379.1"/>
    <property type="molecule type" value="Genomic_DNA"/>
</dbReference>
<dbReference type="InterPro" id="IPR012340">
    <property type="entry name" value="NA-bd_OB-fold"/>
</dbReference>
<accession>A0A0F9AA01</accession>
<protein>
    <recommendedName>
        <fullName evidence="4">Single-stranded DNA-binding protein</fullName>
    </recommendedName>
</protein>
<dbReference type="GO" id="GO:0003697">
    <property type="term" value="F:single-stranded DNA binding"/>
    <property type="evidence" value="ECO:0007669"/>
    <property type="project" value="InterPro"/>
</dbReference>
<dbReference type="InterPro" id="IPR011344">
    <property type="entry name" value="ssDNA-bd"/>
</dbReference>
<gene>
    <name evidence="3" type="ORF">LCGC14_2596620</name>
</gene>
<reference evidence="3" key="1">
    <citation type="journal article" date="2015" name="Nature">
        <title>Complex archaea that bridge the gap between prokaryotes and eukaryotes.</title>
        <authorList>
            <person name="Spang A."/>
            <person name="Saw J.H."/>
            <person name="Jorgensen S.L."/>
            <person name="Zaremba-Niedzwiedzka K."/>
            <person name="Martijn J."/>
            <person name="Lind A.E."/>
            <person name="van Eijk R."/>
            <person name="Schleper C."/>
            <person name="Guy L."/>
            <person name="Ettema T.J."/>
        </authorList>
    </citation>
    <scope>NUCLEOTIDE SEQUENCE</scope>
</reference>
<evidence type="ECO:0000313" key="3">
    <source>
        <dbReference type="EMBL" id="KKL06379.1"/>
    </source>
</evidence>
<evidence type="ECO:0000256" key="2">
    <source>
        <dbReference type="SAM" id="MobiDB-lite"/>
    </source>
</evidence>
<dbReference type="PROSITE" id="PS50935">
    <property type="entry name" value="SSB"/>
    <property type="match status" value="1"/>
</dbReference>
<dbReference type="InterPro" id="IPR000424">
    <property type="entry name" value="Primosome_PriB/ssb"/>
</dbReference>
<proteinExistence type="predicted"/>
<dbReference type="NCBIfam" id="TIGR00621">
    <property type="entry name" value="ssb"/>
    <property type="match status" value="1"/>
</dbReference>
<comment type="caution">
    <text evidence="3">The sequence shown here is derived from an EMBL/GenBank/DDBJ whole genome shotgun (WGS) entry which is preliminary data.</text>
</comment>